<dbReference type="EMBL" id="CP001734">
    <property type="protein sequence ID" value="ACV69089.1"/>
    <property type="molecule type" value="Genomic_DNA"/>
</dbReference>
<dbReference type="HOGENOM" id="CLU_1270618_0_0_7"/>
<keyword evidence="3" id="KW-1185">Reference proteome</keyword>
<evidence type="ECO:0008006" key="4">
    <source>
        <dbReference type="Google" id="ProtNLM"/>
    </source>
</evidence>
<protein>
    <recommendedName>
        <fullName evidence="4">Zinc resistance-associated protein</fullName>
    </recommendedName>
</protein>
<keyword evidence="1" id="KW-0732">Signal</keyword>
<dbReference type="Pfam" id="PF13801">
    <property type="entry name" value="Metal_resist"/>
    <property type="match status" value="1"/>
</dbReference>
<evidence type="ECO:0000313" key="2">
    <source>
        <dbReference type="EMBL" id="ACV69089.1"/>
    </source>
</evidence>
<dbReference type="RefSeq" id="WP_015752232.1">
    <property type="nucleotide sequence ID" value="NC_013223.1"/>
</dbReference>
<dbReference type="InterPro" id="IPR025961">
    <property type="entry name" value="Metal_resist"/>
</dbReference>
<reference evidence="2 3" key="2">
    <citation type="journal article" date="2010" name="Stand. Genomic Sci.">
        <title>Complete genome sequence of Desulfohalobium retbaense type strain (HR(100)).</title>
        <authorList>
            <person name="Spring S."/>
            <person name="Nolan M."/>
            <person name="Lapidus A."/>
            <person name="Glavina Del Rio T."/>
            <person name="Copeland A."/>
            <person name="Tice H."/>
            <person name="Cheng J.F."/>
            <person name="Lucas S."/>
            <person name="Land M."/>
            <person name="Chen F."/>
            <person name="Bruce D."/>
            <person name="Goodwin L."/>
            <person name="Pitluck S."/>
            <person name="Ivanova N."/>
            <person name="Mavromatis K."/>
            <person name="Mikhailova N."/>
            <person name="Pati A."/>
            <person name="Chen A."/>
            <person name="Palaniappan K."/>
            <person name="Hauser L."/>
            <person name="Chang Y.J."/>
            <person name="Jeffries C.D."/>
            <person name="Munk C."/>
            <person name="Kiss H."/>
            <person name="Chain P."/>
            <person name="Han C."/>
            <person name="Brettin T."/>
            <person name="Detter J.C."/>
            <person name="Schuler E."/>
            <person name="Goker M."/>
            <person name="Rohde M."/>
            <person name="Bristow J."/>
            <person name="Eisen J.A."/>
            <person name="Markowitz V."/>
            <person name="Hugenholtz P."/>
            <person name="Kyrpides N.C."/>
            <person name="Klenk H.P."/>
        </authorList>
    </citation>
    <scope>NUCLEOTIDE SEQUENCE [LARGE SCALE GENOMIC DNA]</scope>
    <source>
        <strain evidence="2 3">DSM 5692</strain>
    </source>
</reference>
<evidence type="ECO:0000313" key="3">
    <source>
        <dbReference type="Proteomes" id="UP000001052"/>
    </source>
</evidence>
<dbReference type="AlphaFoldDB" id="C8X3U2"/>
<dbReference type="eggNOG" id="COG3678">
    <property type="taxonomic scope" value="Bacteria"/>
</dbReference>
<organism evidence="2 3">
    <name type="scientific">Desulfohalobium retbaense (strain ATCC 49708 / DSM 5692 / JCM 16813 / HR100)</name>
    <dbReference type="NCBI Taxonomy" id="485915"/>
    <lineage>
        <taxon>Bacteria</taxon>
        <taxon>Pseudomonadati</taxon>
        <taxon>Thermodesulfobacteriota</taxon>
        <taxon>Desulfovibrionia</taxon>
        <taxon>Desulfovibrionales</taxon>
        <taxon>Desulfohalobiaceae</taxon>
        <taxon>Desulfohalobium</taxon>
    </lineage>
</organism>
<dbReference type="Proteomes" id="UP000001052">
    <property type="component" value="Chromosome"/>
</dbReference>
<feature type="signal peptide" evidence="1">
    <location>
        <begin position="1"/>
        <end position="25"/>
    </location>
</feature>
<sequence length="217" mass="23326">MNKRTFFTGCVVLLVALLATSAGWAQGHGEQGMMRGQGGYAAGPNQGPMYGPYGMDQEQYQALQEIGEKYQQEYLQLRTTLVNKRAALQALLAGPQVEPEKARAAYEEVQDVQADLFELRLKQRNELQAQGVDQGYGMGPGMMRGYGMGPGMMHGPGMGRGMMGGYGMGPGMMQGYGMGPGMMHGPAMGPGMMHGPAMGPGMMRGYGMGPGWMHNNW</sequence>
<gene>
    <name evidence="2" type="ordered locus">Dret_1805</name>
</gene>
<dbReference type="KEGG" id="drt:Dret_1805"/>
<feature type="chain" id="PRO_5002993821" description="Zinc resistance-associated protein" evidence="1">
    <location>
        <begin position="26"/>
        <end position="217"/>
    </location>
</feature>
<name>C8X3U2_DESRD</name>
<reference evidence="3" key="1">
    <citation type="submission" date="2009-09" db="EMBL/GenBank/DDBJ databases">
        <title>The complete chromosome of Desulfohalobium retbaense DSM 5692.</title>
        <authorList>
            <consortium name="US DOE Joint Genome Institute (JGI-PGF)"/>
            <person name="Lucas S."/>
            <person name="Copeland A."/>
            <person name="Lapidus A."/>
            <person name="Glavina del Rio T."/>
            <person name="Dalin E."/>
            <person name="Tice H."/>
            <person name="Bruce D."/>
            <person name="Goodwin L."/>
            <person name="Pitluck S."/>
            <person name="Kyrpides N."/>
            <person name="Mavromatis K."/>
            <person name="Ivanova N."/>
            <person name="Mikhailova N."/>
            <person name="Munk A.C."/>
            <person name="Brettin T."/>
            <person name="Detter J.C."/>
            <person name="Han C."/>
            <person name="Tapia R."/>
            <person name="Larimer F."/>
            <person name="Land M."/>
            <person name="Hauser L."/>
            <person name="Markowitz V."/>
            <person name="Cheng J.-F."/>
            <person name="Hugenholtz P."/>
            <person name="Woyke T."/>
            <person name="Wu D."/>
            <person name="Spring S."/>
            <person name="Klenk H.-P."/>
            <person name="Eisen J.A."/>
        </authorList>
    </citation>
    <scope>NUCLEOTIDE SEQUENCE [LARGE SCALE GENOMIC DNA]</scope>
    <source>
        <strain evidence="3">DSM 5692</strain>
    </source>
</reference>
<dbReference type="STRING" id="485915.Dret_1805"/>
<evidence type="ECO:0000256" key="1">
    <source>
        <dbReference type="SAM" id="SignalP"/>
    </source>
</evidence>
<proteinExistence type="predicted"/>
<dbReference type="Gene3D" id="1.20.120.1490">
    <property type="match status" value="1"/>
</dbReference>
<accession>C8X3U2</accession>